<dbReference type="InterPro" id="IPR050464">
    <property type="entry name" value="Zeta_carotene_desat/Oxidored"/>
</dbReference>
<dbReference type="Proteomes" id="UP001157109">
    <property type="component" value="Unassembled WGS sequence"/>
</dbReference>
<dbReference type="InterPro" id="IPR036188">
    <property type="entry name" value="FAD/NAD-bd_sf"/>
</dbReference>
<dbReference type="EMBL" id="BSUJ01000001">
    <property type="protein sequence ID" value="GMA21814.1"/>
    <property type="molecule type" value="Genomic_DNA"/>
</dbReference>
<gene>
    <name evidence="2" type="ORF">GCM10025862_38350</name>
</gene>
<proteinExistence type="predicted"/>
<sequence length="295" mass="32102">MLLTVKQFHRDARAHLDDSPIDDATTFGEFVAARRYPRSFVELYAVPLVACVWSSGGGDAMAYPARYLFEFLAHHGMLSVGGSPQWRTVVGGSATYVQAVAARIGAVRTSAPVQSVERHPDGVNLLVAGGRERHDRVVVATHADQALRLLARPTPAESEVLGTFRYSTNQTVLHRDSSILPSEPGIRASWNFRTTRDPGRPPVVTYWMNLLQGIDPASPLLVTLNAPDLVDPATVIATMTYEHPVYTPQSVAAQRRLSELSTETTTIAGAYHGWGFHEDGCRSGVAAAEHFGASW</sequence>
<keyword evidence="3" id="KW-1185">Reference proteome</keyword>
<feature type="domain" description="Amine oxidase" evidence="1">
    <location>
        <begin position="10"/>
        <end position="206"/>
    </location>
</feature>
<accession>A0ABQ6HWA6</accession>
<dbReference type="Gene3D" id="3.50.50.60">
    <property type="entry name" value="FAD/NAD(P)-binding domain"/>
    <property type="match status" value="1"/>
</dbReference>
<dbReference type="RefSeq" id="WP_348520389.1">
    <property type="nucleotide sequence ID" value="NZ_BSUJ01000001.1"/>
</dbReference>
<protein>
    <recommendedName>
        <fullName evidence="1">Amine oxidase domain-containing protein</fullName>
    </recommendedName>
</protein>
<dbReference type="Gene3D" id="1.10.405.20">
    <property type="match status" value="1"/>
</dbReference>
<reference evidence="3" key="1">
    <citation type="journal article" date="2019" name="Int. J. Syst. Evol. Microbiol.">
        <title>The Global Catalogue of Microorganisms (GCM) 10K type strain sequencing project: providing services to taxonomists for standard genome sequencing and annotation.</title>
        <authorList>
            <consortium name="The Broad Institute Genomics Platform"/>
            <consortium name="The Broad Institute Genome Sequencing Center for Infectious Disease"/>
            <person name="Wu L."/>
            <person name="Ma J."/>
        </authorList>
    </citation>
    <scope>NUCLEOTIDE SEQUENCE [LARGE SCALE GENOMIC DNA]</scope>
    <source>
        <strain evidence="3">NBRC 105830</strain>
    </source>
</reference>
<organism evidence="2 3">
    <name type="scientific">Arsenicicoccus piscis</name>
    <dbReference type="NCBI Taxonomy" id="673954"/>
    <lineage>
        <taxon>Bacteria</taxon>
        <taxon>Bacillati</taxon>
        <taxon>Actinomycetota</taxon>
        <taxon>Actinomycetes</taxon>
        <taxon>Micrococcales</taxon>
        <taxon>Intrasporangiaceae</taxon>
        <taxon>Arsenicicoccus</taxon>
    </lineage>
</organism>
<dbReference type="Pfam" id="PF01593">
    <property type="entry name" value="Amino_oxidase"/>
    <property type="match status" value="1"/>
</dbReference>
<comment type="caution">
    <text evidence="2">The sequence shown here is derived from an EMBL/GenBank/DDBJ whole genome shotgun (WGS) entry which is preliminary data.</text>
</comment>
<evidence type="ECO:0000313" key="2">
    <source>
        <dbReference type="EMBL" id="GMA21814.1"/>
    </source>
</evidence>
<dbReference type="SUPFAM" id="SSF51905">
    <property type="entry name" value="FAD/NAD(P)-binding domain"/>
    <property type="match status" value="1"/>
</dbReference>
<dbReference type="Gene3D" id="3.30.70.1990">
    <property type="match status" value="1"/>
</dbReference>
<dbReference type="PANTHER" id="PTHR42923:SF17">
    <property type="entry name" value="AMINE OXIDASE DOMAIN-CONTAINING PROTEIN"/>
    <property type="match status" value="1"/>
</dbReference>
<evidence type="ECO:0000259" key="1">
    <source>
        <dbReference type="Pfam" id="PF01593"/>
    </source>
</evidence>
<evidence type="ECO:0000313" key="3">
    <source>
        <dbReference type="Proteomes" id="UP001157109"/>
    </source>
</evidence>
<dbReference type="PANTHER" id="PTHR42923">
    <property type="entry name" value="PROTOPORPHYRINOGEN OXIDASE"/>
    <property type="match status" value="1"/>
</dbReference>
<name>A0ABQ6HWA6_9MICO</name>
<dbReference type="InterPro" id="IPR002937">
    <property type="entry name" value="Amino_oxidase"/>
</dbReference>